<accession>A0ACA9N9T5</accession>
<reference evidence="1" key="1">
    <citation type="submission" date="2021-06" db="EMBL/GenBank/DDBJ databases">
        <authorList>
            <person name="Kallberg Y."/>
            <person name="Tangrot J."/>
            <person name="Rosling A."/>
        </authorList>
    </citation>
    <scope>NUCLEOTIDE SEQUENCE</scope>
    <source>
        <strain evidence="1">28 12/20/2015</strain>
    </source>
</reference>
<keyword evidence="2" id="KW-1185">Reference proteome</keyword>
<dbReference type="Proteomes" id="UP000789366">
    <property type="component" value="Unassembled WGS sequence"/>
</dbReference>
<dbReference type="EMBL" id="CAJVPW010013337">
    <property type="protein sequence ID" value="CAG8643984.1"/>
    <property type="molecule type" value="Genomic_DNA"/>
</dbReference>
<organism evidence="1 2">
    <name type="scientific">Cetraspora pellucida</name>
    <dbReference type="NCBI Taxonomy" id="1433469"/>
    <lineage>
        <taxon>Eukaryota</taxon>
        <taxon>Fungi</taxon>
        <taxon>Fungi incertae sedis</taxon>
        <taxon>Mucoromycota</taxon>
        <taxon>Glomeromycotina</taxon>
        <taxon>Glomeromycetes</taxon>
        <taxon>Diversisporales</taxon>
        <taxon>Gigasporaceae</taxon>
        <taxon>Cetraspora</taxon>
    </lineage>
</organism>
<comment type="caution">
    <text evidence="1">The sequence shown here is derived from an EMBL/GenBank/DDBJ whole genome shotgun (WGS) entry which is preliminary data.</text>
</comment>
<proteinExistence type="predicted"/>
<gene>
    <name evidence="1" type="ORF">SPELUC_LOCUS8673</name>
</gene>
<sequence length="68" mass="7867">NIQIHHDEELVRLVESLETAFSSIKTWIKHHRDFFDSSDNPVYTLKVACAYITSNMANAFFNASIYSE</sequence>
<protein>
    <submittedName>
        <fullName evidence="1">6477_t:CDS:1</fullName>
    </submittedName>
</protein>
<evidence type="ECO:0000313" key="1">
    <source>
        <dbReference type="EMBL" id="CAG8643984.1"/>
    </source>
</evidence>
<evidence type="ECO:0000313" key="2">
    <source>
        <dbReference type="Proteomes" id="UP000789366"/>
    </source>
</evidence>
<feature type="non-terminal residue" evidence="1">
    <location>
        <position position="1"/>
    </location>
</feature>
<name>A0ACA9N9T5_9GLOM</name>